<dbReference type="EMBL" id="VSRR010000174">
    <property type="protein sequence ID" value="MPC11640.1"/>
    <property type="molecule type" value="Genomic_DNA"/>
</dbReference>
<dbReference type="AlphaFoldDB" id="A0A5B7CQD0"/>
<reference evidence="2 3" key="1">
    <citation type="submission" date="2019-05" db="EMBL/GenBank/DDBJ databases">
        <title>Another draft genome of Portunus trituberculatus and its Hox gene families provides insights of decapod evolution.</title>
        <authorList>
            <person name="Jeong J.-H."/>
            <person name="Song I."/>
            <person name="Kim S."/>
            <person name="Choi T."/>
            <person name="Kim D."/>
            <person name="Ryu S."/>
            <person name="Kim W."/>
        </authorList>
    </citation>
    <scope>NUCLEOTIDE SEQUENCE [LARGE SCALE GENOMIC DNA]</scope>
    <source>
        <tissue evidence="2">Muscle</tissue>
    </source>
</reference>
<comment type="caution">
    <text evidence="2">The sequence shown here is derived from an EMBL/GenBank/DDBJ whole genome shotgun (WGS) entry which is preliminary data.</text>
</comment>
<evidence type="ECO:0000256" key="1">
    <source>
        <dbReference type="SAM" id="MobiDB-lite"/>
    </source>
</evidence>
<proteinExistence type="predicted"/>
<evidence type="ECO:0000313" key="2">
    <source>
        <dbReference type="EMBL" id="MPC11640.1"/>
    </source>
</evidence>
<gene>
    <name evidence="2" type="ORF">E2C01_004312</name>
</gene>
<protein>
    <submittedName>
        <fullName evidence="2">Uncharacterized protein</fullName>
    </submittedName>
</protein>
<feature type="region of interest" description="Disordered" evidence="1">
    <location>
        <begin position="26"/>
        <end position="45"/>
    </location>
</feature>
<name>A0A5B7CQD0_PORTR</name>
<dbReference type="Proteomes" id="UP000324222">
    <property type="component" value="Unassembled WGS sequence"/>
</dbReference>
<accession>A0A5B7CQD0</accession>
<sequence length="69" mass="7118">MADKVAVVGGRNVGVGWRAVLGQAKGWAGRRAGGGGTGKGSSVEEDKVVMWRAGVRNLGNPSPEPQKYP</sequence>
<organism evidence="2 3">
    <name type="scientific">Portunus trituberculatus</name>
    <name type="common">Swimming crab</name>
    <name type="synonym">Neptunus trituberculatus</name>
    <dbReference type="NCBI Taxonomy" id="210409"/>
    <lineage>
        <taxon>Eukaryota</taxon>
        <taxon>Metazoa</taxon>
        <taxon>Ecdysozoa</taxon>
        <taxon>Arthropoda</taxon>
        <taxon>Crustacea</taxon>
        <taxon>Multicrustacea</taxon>
        <taxon>Malacostraca</taxon>
        <taxon>Eumalacostraca</taxon>
        <taxon>Eucarida</taxon>
        <taxon>Decapoda</taxon>
        <taxon>Pleocyemata</taxon>
        <taxon>Brachyura</taxon>
        <taxon>Eubrachyura</taxon>
        <taxon>Portunoidea</taxon>
        <taxon>Portunidae</taxon>
        <taxon>Portuninae</taxon>
        <taxon>Portunus</taxon>
    </lineage>
</organism>
<keyword evidence="3" id="KW-1185">Reference proteome</keyword>
<evidence type="ECO:0000313" key="3">
    <source>
        <dbReference type="Proteomes" id="UP000324222"/>
    </source>
</evidence>